<dbReference type="SUPFAM" id="SSF53187">
    <property type="entry name" value="Zn-dependent exopeptidases"/>
    <property type="match status" value="1"/>
</dbReference>
<keyword evidence="4" id="KW-1185">Reference proteome</keyword>
<sequence length="442" mass="49760">MERRILHMLTVIVGVLLFVTPVQAAGGKQVILDPGHGGKFTGTAGYSGNKTGYYEKDANLAVARKLRDILVKQGFTVNMTRETDQAFATTQSADLQERVNRANQLAEGNREDSIFISIHHNAREDSSVRGYETYYFDIASGINKSYPPDPVQVKFSPESRKLAQTVHSTMLNNLPVKEGVGIVQNNLFVTRNAQMPSVLVELGYLSNPDEERLLKTDAFQQQAAAGLAEAINSYYAGYDTRKIASTGKKYKVVHASQGVLYSSYGLGQALDYAKKWKNTSVYRMLSGELVWSNYLPEVYEVRHASQGKLFDSYQLKDSLAYAKKWKNTAVINVETGELMWSNYLPPVYEVKHVSQGVLYQTYTLDQAVAYAVKWKNTSVYSIDDGELFWSNYMSAPYEVVHLTKGELFESYQLDEAVNYAKKWSNTSVINVETDEVLWSNYQ</sequence>
<dbReference type="PANTHER" id="PTHR30404:SF0">
    <property type="entry name" value="N-ACETYLMURAMOYL-L-ALANINE AMIDASE AMIC"/>
    <property type="match status" value="1"/>
</dbReference>
<dbReference type="InterPro" id="IPR002508">
    <property type="entry name" value="MurNAc-LAA_cat"/>
</dbReference>
<dbReference type="SMART" id="SM00646">
    <property type="entry name" value="Ami_3"/>
    <property type="match status" value="1"/>
</dbReference>
<evidence type="ECO:0000256" key="1">
    <source>
        <dbReference type="ARBA" id="ARBA00022801"/>
    </source>
</evidence>
<name>A0A9X4AEC8_9BACI</name>
<dbReference type="Proteomes" id="UP001145069">
    <property type="component" value="Unassembled WGS sequence"/>
</dbReference>
<evidence type="ECO:0000313" key="4">
    <source>
        <dbReference type="Proteomes" id="UP001145069"/>
    </source>
</evidence>
<evidence type="ECO:0000259" key="2">
    <source>
        <dbReference type="SMART" id="SM00646"/>
    </source>
</evidence>
<accession>A0A9X4AEC8</accession>
<gene>
    <name evidence="3" type="ORF">NC799_07220</name>
</gene>
<dbReference type="Pfam" id="PF01520">
    <property type="entry name" value="Amidase_3"/>
    <property type="match status" value="1"/>
</dbReference>
<dbReference type="GO" id="GO:0009253">
    <property type="term" value="P:peptidoglycan catabolic process"/>
    <property type="evidence" value="ECO:0007669"/>
    <property type="project" value="InterPro"/>
</dbReference>
<feature type="domain" description="MurNAc-LAA" evidence="2">
    <location>
        <begin position="103"/>
        <end position="232"/>
    </location>
</feature>
<dbReference type="EMBL" id="JAMQKC010000004">
    <property type="protein sequence ID" value="MDC3416707.1"/>
    <property type="molecule type" value="Genomic_DNA"/>
</dbReference>
<keyword evidence="1" id="KW-0378">Hydrolase</keyword>
<organism evidence="3 4">
    <name type="scientific">Aquibacillus salsiterrae</name>
    <dbReference type="NCBI Taxonomy" id="2950439"/>
    <lineage>
        <taxon>Bacteria</taxon>
        <taxon>Bacillati</taxon>
        <taxon>Bacillota</taxon>
        <taxon>Bacilli</taxon>
        <taxon>Bacillales</taxon>
        <taxon>Bacillaceae</taxon>
        <taxon>Aquibacillus</taxon>
    </lineage>
</organism>
<dbReference type="InterPro" id="IPR050695">
    <property type="entry name" value="N-acetylmuramoyl_amidase_3"/>
</dbReference>
<dbReference type="GO" id="GO:0008745">
    <property type="term" value="F:N-acetylmuramoyl-L-alanine amidase activity"/>
    <property type="evidence" value="ECO:0007669"/>
    <property type="project" value="InterPro"/>
</dbReference>
<protein>
    <submittedName>
        <fullName evidence="3">N-acetylmuramoyl-L-alanine amidase</fullName>
    </submittedName>
</protein>
<proteinExistence type="predicted"/>
<dbReference type="CDD" id="cd02696">
    <property type="entry name" value="MurNAc-LAA"/>
    <property type="match status" value="1"/>
</dbReference>
<dbReference type="Gene3D" id="3.40.630.40">
    <property type="entry name" value="Zn-dependent exopeptidases"/>
    <property type="match status" value="1"/>
</dbReference>
<reference evidence="3" key="1">
    <citation type="submission" date="2022-06" db="EMBL/GenBank/DDBJ databases">
        <title>Aquibacillus sp. a new bacterium isolated from soil saline samples.</title>
        <authorList>
            <person name="Galisteo C."/>
            <person name="De La Haba R."/>
            <person name="Sanchez-Porro C."/>
            <person name="Ventosa A."/>
        </authorList>
    </citation>
    <scope>NUCLEOTIDE SEQUENCE</scope>
    <source>
        <strain evidence="3">3ASR75-54</strain>
    </source>
</reference>
<comment type="caution">
    <text evidence="3">The sequence shown here is derived from an EMBL/GenBank/DDBJ whole genome shotgun (WGS) entry which is preliminary data.</text>
</comment>
<dbReference type="GO" id="GO:0030288">
    <property type="term" value="C:outer membrane-bounded periplasmic space"/>
    <property type="evidence" value="ECO:0007669"/>
    <property type="project" value="TreeGrafter"/>
</dbReference>
<dbReference type="RefSeq" id="WP_272445718.1">
    <property type="nucleotide sequence ID" value="NZ_JAMQKC010000004.1"/>
</dbReference>
<dbReference type="PANTHER" id="PTHR30404">
    <property type="entry name" value="N-ACETYLMURAMOYL-L-ALANINE AMIDASE"/>
    <property type="match status" value="1"/>
</dbReference>
<evidence type="ECO:0000313" key="3">
    <source>
        <dbReference type="EMBL" id="MDC3416707.1"/>
    </source>
</evidence>
<dbReference type="AlphaFoldDB" id="A0A9X4AEC8"/>